<dbReference type="Proteomes" id="UP001054821">
    <property type="component" value="Chromosome 1"/>
</dbReference>
<keyword evidence="2" id="KW-1185">Reference proteome</keyword>
<reference evidence="1 2" key="1">
    <citation type="journal article" date="2022" name="G3 (Bethesda)">
        <title>Whole-genome sequence and methylome profiling of the almond [Prunus dulcis (Mill.) D.A. Webb] cultivar 'Nonpareil'.</title>
        <authorList>
            <person name="D'Amico-Willman K.M."/>
            <person name="Ouma W.Z."/>
            <person name="Meulia T."/>
            <person name="Sideli G.M."/>
            <person name="Gradziel T.M."/>
            <person name="Fresnedo-Ramirez J."/>
        </authorList>
    </citation>
    <scope>NUCLEOTIDE SEQUENCE [LARGE SCALE GENOMIC DNA]</scope>
    <source>
        <strain evidence="1">Clone GOH B32 T37-40</strain>
    </source>
</reference>
<name>A0AAD4ZN43_PRUDU</name>
<sequence>MIETVRKVKIKDDLVQVNCTSFKETVDQDDNPQNIEEFIDTAQPAPPQMEEGGHATIDDLQEINLGIVDSPNPIFFNASLTPQELEEYTQLWQEYRDVFAWSYQDMPSLDPNIAVHKLGILYKAR</sequence>
<gene>
    <name evidence="1" type="ORF">L3X38_003978</name>
</gene>
<organism evidence="1 2">
    <name type="scientific">Prunus dulcis</name>
    <name type="common">Almond</name>
    <name type="synonym">Amygdalus dulcis</name>
    <dbReference type="NCBI Taxonomy" id="3755"/>
    <lineage>
        <taxon>Eukaryota</taxon>
        <taxon>Viridiplantae</taxon>
        <taxon>Streptophyta</taxon>
        <taxon>Embryophyta</taxon>
        <taxon>Tracheophyta</taxon>
        <taxon>Spermatophyta</taxon>
        <taxon>Magnoliopsida</taxon>
        <taxon>eudicotyledons</taxon>
        <taxon>Gunneridae</taxon>
        <taxon>Pentapetalae</taxon>
        <taxon>rosids</taxon>
        <taxon>fabids</taxon>
        <taxon>Rosales</taxon>
        <taxon>Rosaceae</taxon>
        <taxon>Amygdaloideae</taxon>
        <taxon>Amygdaleae</taxon>
        <taxon>Prunus</taxon>
    </lineage>
</organism>
<dbReference type="EMBL" id="JAJFAZ020000001">
    <property type="protein sequence ID" value="KAI5351087.1"/>
    <property type="molecule type" value="Genomic_DNA"/>
</dbReference>
<evidence type="ECO:0000313" key="1">
    <source>
        <dbReference type="EMBL" id="KAI5351087.1"/>
    </source>
</evidence>
<evidence type="ECO:0000313" key="2">
    <source>
        <dbReference type="Proteomes" id="UP001054821"/>
    </source>
</evidence>
<comment type="caution">
    <text evidence="1">The sequence shown here is derived from an EMBL/GenBank/DDBJ whole genome shotgun (WGS) entry which is preliminary data.</text>
</comment>
<protein>
    <submittedName>
        <fullName evidence="1">Uncharacterized protein</fullName>
    </submittedName>
</protein>
<dbReference type="AlphaFoldDB" id="A0AAD4ZN43"/>
<accession>A0AAD4ZN43</accession>
<proteinExistence type="predicted"/>